<dbReference type="Pfam" id="PF17021">
    <property type="entry name" value="Mei5_like"/>
    <property type="match status" value="1"/>
</dbReference>
<reference evidence="1 2" key="1">
    <citation type="submission" date="2018-10" db="EMBL/GenBank/DDBJ databases">
        <title>Draft genome sequence of the microsporidian Tubulinosema ratisbonensis.</title>
        <authorList>
            <person name="Polonais V."/>
            <person name="Peyretaillade E."/>
            <person name="Niehus S."/>
            <person name="Wawrzyniak I."/>
            <person name="Franchet A."/>
            <person name="Gaspin C."/>
            <person name="Reichstadt M."/>
            <person name="Belser C."/>
            <person name="Labadie K."/>
            <person name="Delbac F."/>
            <person name="Ferrandon D."/>
        </authorList>
    </citation>
    <scope>NUCLEOTIDE SEQUENCE [LARGE SCALE GENOMIC DNA]</scope>
    <source>
        <strain evidence="1 2">Franzen</strain>
    </source>
</reference>
<dbReference type="OrthoDB" id="2195410at2759"/>
<evidence type="ECO:0000313" key="1">
    <source>
        <dbReference type="EMBL" id="RVD92932.1"/>
    </source>
</evidence>
<dbReference type="AlphaFoldDB" id="A0A437AP16"/>
<name>A0A437AP16_9MICR</name>
<dbReference type="EMBL" id="RCSS01000118">
    <property type="protein sequence ID" value="RVD92932.1"/>
    <property type="molecule type" value="Genomic_DNA"/>
</dbReference>
<keyword evidence="2" id="KW-1185">Reference proteome</keyword>
<comment type="caution">
    <text evidence="1">The sequence shown here is derived from an EMBL/GenBank/DDBJ whole genome shotgun (WGS) entry which is preliminary data.</text>
</comment>
<proteinExistence type="predicted"/>
<dbReference type="Proteomes" id="UP000282876">
    <property type="component" value="Unassembled WGS sequence"/>
</dbReference>
<sequence>MYFTKINEEEKENYISIKVDNKMFYKLKLKNNLKEKKKKRYSDQFKDKSFDKKDILRKLKIIKSFKENNSDLEFLIEKWTKCIGECIFCLSREYFLPANQIFKAFSLKKHGFNYDDFCNNSEIEEENCFSENE</sequence>
<accession>A0A437AP16</accession>
<dbReference type="InterPro" id="IPR031509">
    <property type="entry name" value="Mei5-like"/>
</dbReference>
<protein>
    <submittedName>
        <fullName evidence="1">Uncharacterized protein</fullName>
    </submittedName>
</protein>
<dbReference type="VEuPathDB" id="MicrosporidiaDB:TUBRATIS_005390"/>
<evidence type="ECO:0000313" key="2">
    <source>
        <dbReference type="Proteomes" id="UP000282876"/>
    </source>
</evidence>
<gene>
    <name evidence="1" type="ORF">TUBRATIS_005390</name>
</gene>
<dbReference type="STRING" id="291195.A0A437AP16"/>
<organism evidence="1 2">
    <name type="scientific">Tubulinosema ratisbonensis</name>
    <dbReference type="NCBI Taxonomy" id="291195"/>
    <lineage>
        <taxon>Eukaryota</taxon>
        <taxon>Fungi</taxon>
        <taxon>Fungi incertae sedis</taxon>
        <taxon>Microsporidia</taxon>
        <taxon>Tubulinosematoidea</taxon>
        <taxon>Tubulinosematidae</taxon>
        <taxon>Tubulinosema</taxon>
    </lineage>
</organism>